<organism evidence="2 3">
    <name type="scientific">Mediterraneibacter gnavus</name>
    <name type="common">Ruminococcus gnavus</name>
    <dbReference type="NCBI Taxonomy" id="33038"/>
    <lineage>
        <taxon>Bacteria</taxon>
        <taxon>Bacillati</taxon>
        <taxon>Bacillota</taxon>
        <taxon>Clostridia</taxon>
        <taxon>Lachnospirales</taxon>
        <taxon>Lachnospiraceae</taxon>
        <taxon>Mediterraneibacter</taxon>
    </lineage>
</organism>
<evidence type="ECO:0000313" key="2">
    <source>
        <dbReference type="EMBL" id="RHM76960.1"/>
    </source>
</evidence>
<reference evidence="2 3" key="1">
    <citation type="submission" date="2018-08" db="EMBL/GenBank/DDBJ databases">
        <title>A genome reference for cultivated species of the human gut microbiota.</title>
        <authorList>
            <person name="Zou Y."/>
            <person name="Xue W."/>
            <person name="Luo G."/>
        </authorList>
    </citation>
    <scope>NUCLEOTIDE SEQUENCE [LARGE SCALE GENOMIC DNA]</scope>
    <source>
        <strain evidence="2 3">AF33-12</strain>
    </source>
</reference>
<dbReference type="Proteomes" id="UP000285610">
    <property type="component" value="Unassembled WGS sequence"/>
</dbReference>
<dbReference type="RefSeq" id="WP_118444530.1">
    <property type="nucleotide sequence ID" value="NZ_JAQMLA010000013.1"/>
</dbReference>
<sequence>MEYETFKQQFIDNVKYMAGWSKVPGRCVIESVQISGIETSRIRFDCTDKRVVLPEIYIEDIWNATESWKEDRRRIIKISDIAFSIRRTWETTYDTAIYRCSKKEGPGRTDEIRPLITNRKSEKEMLKNLLYLQHDEIAVCFYVTNRRKKTCFLSKDLADIWNIRKETLLKKVLEEKGGEVLFEHWIEKNKLENRIGNLLTEDGKKICIGTAEQGTALLFHEGYRERLKEKMGGDFYVFFLSPEECVWIPEKIPFATVHHCLQKIREETFERESWITDDIYFCDGKNLEFTGMIQNRKEIVTDFKQKSR</sequence>
<protein>
    <submittedName>
        <fullName evidence="1">DUF5688 family protein</fullName>
    </submittedName>
</protein>
<gene>
    <name evidence="2" type="ORF">DWZ50_07875</name>
    <name evidence="1" type="ORF">PNW85_06255</name>
</gene>
<dbReference type="InterPro" id="IPR043743">
    <property type="entry name" value="DUF5688"/>
</dbReference>
<comment type="caution">
    <text evidence="2">The sequence shown here is derived from an EMBL/GenBank/DDBJ whole genome shotgun (WGS) entry which is preliminary data.</text>
</comment>
<proteinExistence type="predicted"/>
<dbReference type="EMBL" id="JAQMLA010000013">
    <property type="protein sequence ID" value="MDB8686274.1"/>
    <property type="molecule type" value="Genomic_DNA"/>
</dbReference>
<evidence type="ECO:0000313" key="1">
    <source>
        <dbReference type="EMBL" id="MDB8686274.1"/>
    </source>
</evidence>
<dbReference type="EMBL" id="QRQE01000016">
    <property type="protein sequence ID" value="RHM76960.1"/>
    <property type="molecule type" value="Genomic_DNA"/>
</dbReference>
<name>A0A415SAB3_MEDGN</name>
<accession>A0A415SAB3</accession>
<dbReference type="Pfam" id="PF18941">
    <property type="entry name" value="DUF5688"/>
    <property type="match status" value="1"/>
</dbReference>
<evidence type="ECO:0000313" key="3">
    <source>
        <dbReference type="Proteomes" id="UP000285610"/>
    </source>
</evidence>
<reference evidence="1" key="2">
    <citation type="submission" date="2023-01" db="EMBL/GenBank/DDBJ databases">
        <title>Human gut microbiome strain richness.</title>
        <authorList>
            <person name="Chen-Liaw A."/>
        </authorList>
    </citation>
    <scope>NUCLEOTIDE SEQUENCE</scope>
    <source>
        <strain evidence="1">RTP21484st1_H11_RTP21484_190118</strain>
    </source>
</reference>
<dbReference type="Proteomes" id="UP001212160">
    <property type="component" value="Unassembled WGS sequence"/>
</dbReference>
<dbReference type="AlphaFoldDB" id="A0A415SAB3"/>